<protein>
    <submittedName>
        <fullName evidence="4 6">Uncharacterized protein</fullName>
    </submittedName>
</protein>
<feature type="transmembrane region" description="Helical" evidence="2">
    <location>
        <begin position="107"/>
        <end position="132"/>
    </location>
</feature>
<reference evidence="4 5" key="2">
    <citation type="submission" date="2018-11" db="EMBL/GenBank/DDBJ databases">
        <authorList>
            <consortium name="Pathogen Informatics"/>
        </authorList>
    </citation>
    <scope>NUCLEOTIDE SEQUENCE [LARGE SCALE GENOMIC DNA]</scope>
</reference>
<evidence type="ECO:0000313" key="4">
    <source>
        <dbReference type="EMBL" id="VDN05807.1"/>
    </source>
</evidence>
<accession>A0A0N5D5J4</accession>
<proteinExistence type="predicted"/>
<dbReference type="OrthoDB" id="5771910at2759"/>
<dbReference type="WBParaSite" id="TCLT_0000827701-mRNA-1">
    <property type="protein sequence ID" value="TCLT_0000827701-mRNA-1"/>
    <property type="gene ID" value="TCLT_0000827701"/>
</dbReference>
<evidence type="ECO:0000256" key="2">
    <source>
        <dbReference type="SAM" id="Phobius"/>
    </source>
</evidence>
<evidence type="ECO:0000256" key="3">
    <source>
        <dbReference type="SAM" id="SignalP"/>
    </source>
</evidence>
<reference evidence="6" key="1">
    <citation type="submission" date="2017-02" db="UniProtKB">
        <authorList>
            <consortium name="WormBaseParasite"/>
        </authorList>
    </citation>
    <scope>IDENTIFICATION</scope>
</reference>
<gene>
    <name evidence="4" type="ORF">TCLT_LOCUS8266</name>
</gene>
<keyword evidence="2" id="KW-0472">Membrane</keyword>
<evidence type="ECO:0000313" key="5">
    <source>
        <dbReference type="Proteomes" id="UP000276776"/>
    </source>
</evidence>
<feature type="region of interest" description="Disordered" evidence="1">
    <location>
        <begin position="180"/>
        <end position="220"/>
    </location>
</feature>
<dbReference type="EMBL" id="UYYF01004607">
    <property type="protein sequence ID" value="VDN05807.1"/>
    <property type="molecule type" value="Genomic_DNA"/>
</dbReference>
<dbReference type="AlphaFoldDB" id="A0A0N5D5J4"/>
<organism evidence="6">
    <name type="scientific">Thelazia callipaeda</name>
    <name type="common">Oriental eyeworm</name>
    <name type="synonym">Parasitic nematode</name>
    <dbReference type="NCBI Taxonomy" id="103827"/>
    <lineage>
        <taxon>Eukaryota</taxon>
        <taxon>Metazoa</taxon>
        <taxon>Ecdysozoa</taxon>
        <taxon>Nematoda</taxon>
        <taxon>Chromadorea</taxon>
        <taxon>Rhabditida</taxon>
        <taxon>Spirurina</taxon>
        <taxon>Spiruromorpha</taxon>
        <taxon>Thelazioidea</taxon>
        <taxon>Thelaziidae</taxon>
        <taxon>Thelazia</taxon>
    </lineage>
</organism>
<keyword evidence="3" id="KW-0732">Signal</keyword>
<name>A0A0N5D5J4_THECL</name>
<evidence type="ECO:0000313" key="6">
    <source>
        <dbReference type="WBParaSite" id="TCLT_0000827701-mRNA-1"/>
    </source>
</evidence>
<dbReference type="Proteomes" id="UP000276776">
    <property type="component" value="Unassembled WGS sequence"/>
</dbReference>
<keyword evidence="5" id="KW-1185">Reference proteome</keyword>
<feature type="chain" id="PRO_5043126615" evidence="3">
    <location>
        <begin position="19"/>
        <end position="220"/>
    </location>
</feature>
<evidence type="ECO:0000256" key="1">
    <source>
        <dbReference type="SAM" id="MobiDB-lite"/>
    </source>
</evidence>
<keyword evidence="2" id="KW-0812">Transmembrane</keyword>
<keyword evidence="2" id="KW-1133">Transmembrane helix</keyword>
<dbReference type="OMA" id="PICCGFG"/>
<sequence>MVITIIIACFCLMTSCSATVRCPPNKQGEELICAFACCRSLDSTFEDYFCCGLESKNIVTKSSEFKTQDGSVSYVTSVRFDQKCKLDNVNFLKDNVNFLTSNFRLDYTLTIIALIVSILISVLCSLFCCLLCNGCWLHRRRNPEFYESVENQFYPLCCGFGIPTGTIVFSTHPPQFREESEMYQGSSSTSSFGNRSRVRFNEDGSQRGVLKKSSHPPSDS</sequence>
<feature type="signal peptide" evidence="3">
    <location>
        <begin position="1"/>
        <end position="18"/>
    </location>
</feature>